<evidence type="ECO:0000256" key="2">
    <source>
        <dbReference type="ARBA" id="ARBA00012035"/>
    </source>
</evidence>
<dbReference type="HOGENOM" id="CLU_027634_2_3_5"/>
<comment type="catalytic activity">
    <reaction evidence="12">
        <text>D-ribose + ATP = D-ribose 5-phosphate + ADP + H(+)</text>
        <dbReference type="Rhea" id="RHEA:13697"/>
        <dbReference type="ChEBI" id="CHEBI:15378"/>
        <dbReference type="ChEBI" id="CHEBI:30616"/>
        <dbReference type="ChEBI" id="CHEBI:47013"/>
        <dbReference type="ChEBI" id="CHEBI:78346"/>
        <dbReference type="ChEBI" id="CHEBI:456216"/>
        <dbReference type="EC" id="2.7.1.15"/>
    </reaction>
</comment>
<protein>
    <recommendedName>
        <fullName evidence="3 12">Ribokinase</fullName>
        <shortName evidence="12">RK</shortName>
        <ecNumber evidence="2 12">2.7.1.15</ecNumber>
    </recommendedName>
</protein>
<dbReference type="GO" id="GO:0019303">
    <property type="term" value="P:D-ribose catabolic process"/>
    <property type="evidence" value="ECO:0007669"/>
    <property type="project" value="UniProtKB-UniRule"/>
</dbReference>
<sequence length="288" mass="29844">MTIFNLGSINVDHFYRVPHLPVPGETLAATGYDFGLGGKGANQSVAATKMGSKVVHIGMVGPDASGRDMLAEFGVDVRYVGTDGSVTGNACVYVDGEGENLIVVLPGANHEQSLDLIEGALAEAVPGDHFMLQNEATLGADAARLAKARGCFVVYSAAPFKAGKVAEMLPLADLVVVNDIEAQQLADHLGCDISDLPVPNLIVTHGAKGATWRGAKTFEQPAFPVDPVDTTGAGDCFIGAVVAALDQGRPVPEALRFGVAAAALQVTRPGTAQAMPDRDEVEALLRGE</sequence>
<evidence type="ECO:0000259" key="13">
    <source>
        <dbReference type="Pfam" id="PF00294"/>
    </source>
</evidence>
<comment type="subunit">
    <text evidence="12">Homodimer.</text>
</comment>
<dbReference type="InterPro" id="IPR002139">
    <property type="entry name" value="Ribo/fructo_kinase"/>
</dbReference>
<evidence type="ECO:0000256" key="4">
    <source>
        <dbReference type="ARBA" id="ARBA00022679"/>
    </source>
</evidence>
<dbReference type="PANTHER" id="PTHR10584">
    <property type="entry name" value="SUGAR KINASE"/>
    <property type="match status" value="1"/>
</dbReference>
<evidence type="ECO:0000256" key="6">
    <source>
        <dbReference type="ARBA" id="ARBA00022741"/>
    </source>
</evidence>
<keyword evidence="9 12" id="KW-0460">Magnesium</keyword>
<dbReference type="EMBL" id="AAMT01000003">
    <property type="protein sequence ID" value="EAQ14108.1"/>
    <property type="molecule type" value="Genomic_DNA"/>
</dbReference>
<dbReference type="InterPro" id="IPR002173">
    <property type="entry name" value="Carboh/pur_kinase_PfkB_CS"/>
</dbReference>
<dbReference type="Gene3D" id="3.40.1190.20">
    <property type="match status" value="1"/>
</dbReference>
<comment type="function">
    <text evidence="12">Catalyzes the phosphorylation of ribose at O-5 in a reaction requiring ATP and magnesium. The resulting D-ribose-5-phosphate can then be used either for sythesis of nucleotides, histidine, and tryptophan, or as a component of the pentose phosphate pathway.</text>
</comment>
<keyword evidence="15" id="KW-1185">Reference proteome</keyword>
<dbReference type="Proteomes" id="UP000002931">
    <property type="component" value="Unassembled WGS sequence"/>
</dbReference>
<dbReference type="GO" id="GO:0005524">
    <property type="term" value="F:ATP binding"/>
    <property type="evidence" value="ECO:0007669"/>
    <property type="project" value="UniProtKB-UniRule"/>
</dbReference>
<feature type="active site" description="Proton acceptor" evidence="12">
    <location>
        <position position="235"/>
    </location>
</feature>
<dbReference type="Pfam" id="PF00294">
    <property type="entry name" value="PfkB"/>
    <property type="match status" value="1"/>
</dbReference>
<keyword evidence="6 12" id="KW-0547">Nucleotide-binding</keyword>
<feature type="binding site" evidence="12">
    <location>
        <position position="235"/>
    </location>
    <ligand>
        <name>substrate</name>
    </ligand>
</feature>
<dbReference type="HAMAP" id="MF_01987">
    <property type="entry name" value="Ribokinase"/>
    <property type="match status" value="1"/>
</dbReference>
<comment type="caution">
    <text evidence="12">Lacks conserved residue(s) required for the propagation of feature annotation.</text>
</comment>
<evidence type="ECO:0000256" key="8">
    <source>
        <dbReference type="ARBA" id="ARBA00022840"/>
    </source>
</evidence>
<name>A3VD77_9RHOB</name>
<keyword evidence="8 12" id="KW-0067">ATP-binding</keyword>
<feature type="binding site" evidence="12">
    <location>
        <position position="265"/>
    </location>
    <ligand>
        <name>K(+)</name>
        <dbReference type="ChEBI" id="CHEBI:29103"/>
    </ligand>
</feature>
<keyword evidence="4 12" id="KW-0808">Transferase</keyword>
<feature type="binding site" evidence="12">
    <location>
        <position position="135"/>
    </location>
    <ligand>
        <name>substrate</name>
    </ligand>
</feature>
<dbReference type="PROSITE" id="PS00584">
    <property type="entry name" value="PFKB_KINASES_2"/>
    <property type="match status" value="1"/>
</dbReference>
<feature type="binding site" evidence="12">
    <location>
        <position position="178"/>
    </location>
    <ligand>
        <name>ATP</name>
        <dbReference type="ChEBI" id="CHEBI:30616"/>
    </ligand>
</feature>
<feature type="domain" description="Carbohydrate kinase PfkB" evidence="13">
    <location>
        <begin position="6"/>
        <end position="277"/>
    </location>
</feature>
<evidence type="ECO:0000256" key="5">
    <source>
        <dbReference type="ARBA" id="ARBA00022723"/>
    </source>
</evidence>
<evidence type="ECO:0000313" key="14">
    <source>
        <dbReference type="EMBL" id="EAQ14108.1"/>
    </source>
</evidence>
<comment type="similarity">
    <text evidence="1">Belongs to the carbohydrate kinase pfkB family.</text>
</comment>
<evidence type="ECO:0000313" key="15">
    <source>
        <dbReference type="Proteomes" id="UP000002931"/>
    </source>
</evidence>
<keyword evidence="10 12" id="KW-0630">Potassium</keyword>
<dbReference type="UniPathway" id="UPA00916">
    <property type="reaction ID" value="UER00889"/>
</dbReference>
<evidence type="ECO:0000256" key="1">
    <source>
        <dbReference type="ARBA" id="ARBA00005380"/>
    </source>
</evidence>
<evidence type="ECO:0000256" key="12">
    <source>
        <dbReference type="HAMAP-Rule" id="MF_01987"/>
    </source>
</evidence>
<evidence type="ECO:0000256" key="3">
    <source>
        <dbReference type="ARBA" id="ARBA00016943"/>
    </source>
</evidence>
<dbReference type="PRINTS" id="PR00990">
    <property type="entry name" value="RIBOKINASE"/>
</dbReference>
<evidence type="ECO:0000256" key="11">
    <source>
        <dbReference type="ARBA" id="ARBA00023277"/>
    </source>
</evidence>
<comment type="caution">
    <text evidence="14">The sequence shown here is derived from an EMBL/GenBank/DDBJ whole genome shotgun (WGS) entry which is preliminary data.</text>
</comment>
<feature type="binding site" evidence="12">
    <location>
        <begin position="10"/>
        <end position="12"/>
    </location>
    <ligand>
        <name>substrate</name>
    </ligand>
</feature>
<organism evidence="14 15">
    <name type="scientific">Maritimibacter alkaliphilus HTCC2654</name>
    <dbReference type="NCBI Taxonomy" id="314271"/>
    <lineage>
        <taxon>Bacteria</taxon>
        <taxon>Pseudomonadati</taxon>
        <taxon>Pseudomonadota</taxon>
        <taxon>Alphaproteobacteria</taxon>
        <taxon>Rhodobacterales</taxon>
        <taxon>Roseobacteraceae</taxon>
        <taxon>Maritimibacter</taxon>
    </lineage>
</organism>
<dbReference type="RefSeq" id="WP_008332515.1">
    <property type="nucleotide sequence ID" value="NZ_CH902578.1"/>
</dbReference>
<dbReference type="GO" id="GO:0046872">
    <property type="term" value="F:metal ion binding"/>
    <property type="evidence" value="ECO:0007669"/>
    <property type="project" value="UniProtKB-KW"/>
</dbReference>
<dbReference type="GO" id="GO:0005829">
    <property type="term" value="C:cytosol"/>
    <property type="evidence" value="ECO:0007669"/>
    <property type="project" value="TreeGrafter"/>
</dbReference>
<dbReference type="CDD" id="cd01174">
    <property type="entry name" value="ribokinase"/>
    <property type="match status" value="1"/>
</dbReference>
<comment type="subcellular location">
    <subcellularLocation>
        <location evidence="12">Cytoplasm</location>
    </subcellularLocation>
</comment>
<keyword evidence="11 12" id="KW-0119">Carbohydrate metabolism</keyword>
<comment type="cofactor">
    <cofactor evidence="12">
        <name>Mg(2+)</name>
        <dbReference type="ChEBI" id="CHEBI:18420"/>
    </cofactor>
    <text evidence="12">Requires a divalent cation, most likely magnesium in vivo, as an electrophilic catalyst to aid phosphoryl group transfer. It is the chelate of the metal and the nucleotide that is the actual substrate.</text>
</comment>
<keyword evidence="5 12" id="KW-0479">Metal-binding</keyword>
<comment type="activity regulation">
    <text evidence="12">Activated by a monovalent cation that binds near, but not in, the active site. The most likely occupant of the site in vivo is potassium. Ion binding induces a conformational change that may alter substrate affinity.</text>
</comment>
<comment type="pathway">
    <text evidence="12">Carbohydrate metabolism; D-ribose degradation; D-ribose 5-phosphate from beta-D-ribopyranose: step 2/2.</text>
</comment>
<gene>
    <name evidence="12" type="primary">rbsK</name>
    <name evidence="14" type="ORF">RB2654_13584</name>
</gene>
<dbReference type="SUPFAM" id="SSF53613">
    <property type="entry name" value="Ribokinase-like"/>
    <property type="match status" value="1"/>
</dbReference>
<dbReference type="AlphaFoldDB" id="A3VD77"/>
<feature type="binding site" evidence="12">
    <location>
        <position position="270"/>
    </location>
    <ligand>
        <name>K(+)</name>
        <dbReference type="ChEBI" id="CHEBI:29103"/>
    </ligand>
</feature>
<evidence type="ECO:0000256" key="7">
    <source>
        <dbReference type="ARBA" id="ARBA00022777"/>
    </source>
</evidence>
<dbReference type="PANTHER" id="PTHR10584:SF166">
    <property type="entry name" value="RIBOKINASE"/>
    <property type="match status" value="1"/>
</dbReference>
<dbReference type="InterPro" id="IPR029056">
    <property type="entry name" value="Ribokinase-like"/>
</dbReference>
<dbReference type="EC" id="2.7.1.15" evidence="2 12"/>
<reference evidence="14 15" key="1">
    <citation type="journal article" date="2010" name="J. Bacteriol.">
        <title>Genome sequences of Pelagibaca bermudensis HTCC2601T and Maritimibacter alkaliphilus HTCC2654T, the type strains of two marine Roseobacter genera.</title>
        <authorList>
            <person name="Thrash J.C."/>
            <person name="Cho J.C."/>
            <person name="Ferriera S."/>
            <person name="Johnson J."/>
            <person name="Vergin K.L."/>
            <person name="Giovannoni S.J."/>
        </authorList>
    </citation>
    <scope>NUCLEOTIDE SEQUENCE [LARGE SCALE GENOMIC DNA]</scope>
    <source>
        <strain evidence="14 15">HTCC2654</strain>
    </source>
</reference>
<proteinExistence type="inferred from homology"/>
<feature type="binding site" evidence="12">
    <location>
        <position position="229"/>
    </location>
    <ligand>
        <name>K(+)</name>
        <dbReference type="ChEBI" id="CHEBI:29103"/>
    </ligand>
</feature>
<dbReference type="GO" id="GO:0004747">
    <property type="term" value="F:ribokinase activity"/>
    <property type="evidence" value="ECO:0007669"/>
    <property type="project" value="UniProtKB-UniRule"/>
</dbReference>
<feature type="binding site" evidence="12">
    <location>
        <position position="268"/>
    </location>
    <ligand>
        <name>K(+)</name>
        <dbReference type="ChEBI" id="CHEBI:29103"/>
    </ligand>
</feature>
<dbReference type="STRING" id="314271.RB2654_13584"/>
<dbReference type="OrthoDB" id="9775849at2"/>
<keyword evidence="12" id="KW-0963">Cytoplasm</keyword>
<feature type="binding site" evidence="12">
    <location>
        <begin position="234"/>
        <end position="235"/>
    </location>
    <ligand>
        <name>ATP</name>
        <dbReference type="ChEBI" id="CHEBI:30616"/>
    </ligand>
</feature>
<evidence type="ECO:0000256" key="10">
    <source>
        <dbReference type="ARBA" id="ARBA00022958"/>
    </source>
</evidence>
<keyword evidence="7 12" id="KW-0418">Kinase</keyword>
<dbReference type="InterPro" id="IPR011611">
    <property type="entry name" value="PfkB_dom"/>
</dbReference>
<feature type="binding site" evidence="12">
    <location>
        <position position="231"/>
    </location>
    <ligand>
        <name>K(+)</name>
        <dbReference type="ChEBI" id="CHEBI:29103"/>
    </ligand>
</feature>
<dbReference type="InterPro" id="IPR011877">
    <property type="entry name" value="Ribokinase"/>
</dbReference>
<feature type="binding site" evidence="12">
    <location>
        <begin position="38"/>
        <end position="42"/>
    </location>
    <ligand>
        <name>substrate</name>
    </ligand>
</feature>
<accession>A3VD77</accession>
<feature type="binding site" evidence="12">
    <location>
        <begin position="204"/>
        <end position="209"/>
    </location>
    <ligand>
        <name>ATP</name>
        <dbReference type="ChEBI" id="CHEBI:30616"/>
    </ligand>
</feature>
<evidence type="ECO:0000256" key="9">
    <source>
        <dbReference type="ARBA" id="ARBA00022842"/>
    </source>
</evidence>
<comment type="similarity">
    <text evidence="12">Belongs to the carbohydrate kinase PfkB family. Ribokinase subfamily.</text>
</comment>
<dbReference type="eggNOG" id="COG0524">
    <property type="taxonomic scope" value="Bacteria"/>
</dbReference>